<dbReference type="RefSeq" id="XP_044541513.1">
    <property type="nucleotide sequence ID" value="XM_044690730.1"/>
</dbReference>
<sequence length="270" mass="31077">MKRTLFEAEPPKKSNESPQSLSSSEQQDMQSMATKKMKFTNITLNHDEDDHPVMVTMIDHEMNFPNGHSIFELLKQKMRRKPLLQLDIVSSDEAVRTIASKDASRNNTILAYSNIKDMKAIHLLHYDHEQVLLVSDVENKRFLAFNSCFELKLEISTRPYAPVRFCIHNLDIRKEDKTNAESSDCKQFIIFTTDEKQQKLVKIPLRGPWPCDVPSWIQSMSSKAAELAISHRLNCLFVASSDYATIIMRDIHKGIQFRSIDLLTINLDPP</sequence>
<dbReference type="AlphaFoldDB" id="A0AA88GAX5"/>
<dbReference type="Proteomes" id="UP000816034">
    <property type="component" value="Unassembled WGS sequence"/>
</dbReference>
<protein>
    <submittedName>
        <fullName evidence="2">Uncharacterized protein</fullName>
    </submittedName>
</protein>
<evidence type="ECO:0000256" key="1">
    <source>
        <dbReference type="SAM" id="MobiDB-lite"/>
    </source>
</evidence>
<comment type="caution">
    <text evidence="2">The sequence shown here is derived from an EMBL/GenBank/DDBJ whole genome shotgun (WGS) entry which is preliminary data.</text>
</comment>
<reference evidence="2 3" key="1">
    <citation type="journal article" date="2018" name="BMC Genomics">
        <title>The genome of Naegleria lovaniensis, the basis for a comparative approach to unravel pathogenicity factors of the human pathogenic amoeba N. fowleri.</title>
        <authorList>
            <person name="Liechti N."/>
            <person name="Schurch N."/>
            <person name="Bruggmann R."/>
            <person name="Wittwer M."/>
        </authorList>
    </citation>
    <scope>NUCLEOTIDE SEQUENCE [LARGE SCALE GENOMIC DNA]</scope>
    <source>
        <strain evidence="2 3">ATCC 30569</strain>
    </source>
</reference>
<name>A0AA88GAX5_NAELO</name>
<evidence type="ECO:0000313" key="3">
    <source>
        <dbReference type="Proteomes" id="UP000816034"/>
    </source>
</evidence>
<feature type="compositionally biased region" description="Low complexity" evidence="1">
    <location>
        <begin position="16"/>
        <end position="27"/>
    </location>
</feature>
<dbReference type="GeneID" id="68107165"/>
<evidence type="ECO:0000313" key="2">
    <source>
        <dbReference type="EMBL" id="KAG2370649.1"/>
    </source>
</evidence>
<gene>
    <name evidence="2" type="ORF">C9374_014712</name>
</gene>
<feature type="compositionally biased region" description="Basic and acidic residues" evidence="1">
    <location>
        <begin position="1"/>
        <end position="15"/>
    </location>
</feature>
<accession>A0AA88GAX5</accession>
<organism evidence="2 3">
    <name type="scientific">Naegleria lovaniensis</name>
    <name type="common">Amoeba</name>
    <dbReference type="NCBI Taxonomy" id="51637"/>
    <lineage>
        <taxon>Eukaryota</taxon>
        <taxon>Discoba</taxon>
        <taxon>Heterolobosea</taxon>
        <taxon>Tetramitia</taxon>
        <taxon>Eutetramitia</taxon>
        <taxon>Vahlkampfiidae</taxon>
        <taxon>Naegleria</taxon>
    </lineage>
</organism>
<proteinExistence type="predicted"/>
<feature type="region of interest" description="Disordered" evidence="1">
    <location>
        <begin position="1"/>
        <end position="32"/>
    </location>
</feature>
<dbReference type="EMBL" id="PYSW02000092">
    <property type="protein sequence ID" value="KAG2370649.1"/>
    <property type="molecule type" value="Genomic_DNA"/>
</dbReference>
<keyword evidence="3" id="KW-1185">Reference proteome</keyword>